<dbReference type="PANTHER" id="PTHR16130:SF2">
    <property type="entry name" value="LYSOSOMAL COBALAMIN TRANSPORT ESCORT PROTEIN LMBD1"/>
    <property type="match status" value="1"/>
</dbReference>
<feature type="transmembrane region" description="Helical" evidence="1">
    <location>
        <begin position="47"/>
        <end position="70"/>
    </location>
</feature>
<feature type="transmembrane region" description="Helical" evidence="1">
    <location>
        <begin position="12"/>
        <end position="35"/>
    </location>
</feature>
<dbReference type="AlphaFoldDB" id="A0A9W9Z2F9"/>
<gene>
    <name evidence="2" type="primary">LMBRD1_2</name>
    <name evidence="2" type="ORF">OS493_009127</name>
</gene>
<comment type="caution">
    <text evidence="2">The sequence shown here is derived from an EMBL/GenBank/DDBJ whole genome shotgun (WGS) entry which is preliminary data.</text>
</comment>
<dbReference type="OrthoDB" id="73273at2759"/>
<keyword evidence="3" id="KW-1185">Reference proteome</keyword>
<evidence type="ECO:0000256" key="1">
    <source>
        <dbReference type="SAM" id="Phobius"/>
    </source>
</evidence>
<sequence length="97" mass="11150">MTAWCYKNTPRWVIGTMLTADVFFFCVGACIMTRAAVFLNRFFYKVWFFGACYYWGTWLFLAIYVIGLGVSVAKKRKSVVDEELDSSDDSDEELVPA</sequence>
<evidence type="ECO:0000313" key="3">
    <source>
        <dbReference type="Proteomes" id="UP001163046"/>
    </source>
</evidence>
<protein>
    <submittedName>
        <fullName evidence="2">Lysosomal cobalamin transporter</fullName>
    </submittedName>
</protein>
<keyword evidence="1" id="KW-1133">Transmembrane helix</keyword>
<dbReference type="GO" id="GO:0072665">
    <property type="term" value="P:protein localization to vacuole"/>
    <property type="evidence" value="ECO:0007669"/>
    <property type="project" value="TreeGrafter"/>
</dbReference>
<keyword evidence="1" id="KW-0812">Transmembrane</keyword>
<organism evidence="2 3">
    <name type="scientific">Desmophyllum pertusum</name>
    <dbReference type="NCBI Taxonomy" id="174260"/>
    <lineage>
        <taxon>Eukaryota</taxon>
        <taxon>Metazoa</taxon>
        <taxon>Cnidaria</taxon>
        <taxon>Anthozoa</taxon>
        <taxon>Hexacorallia</taxon>
        <taxon>Scleractinia</taxon>
        <taxon>Caryophylliina</taxon>
        <taxon>Caryophylliidae</taxon>
        <taxon>Desmophyllum</taxon>
    </lineage>
</organism>
<proteinExistence type="predicted"/>
<dbReference type="InterPro" id="IPR050854">
    <property type="entry name" value="LMBD1_LysCbl_Transport"/>
</dbReference>
<dbReference type="EMBL" id="MU826829">
    <property type="protein sequence ID" value="KAJ7373805.1"/>
    <property type="molecule type" value="Genomic_DNA"/>
</dbReference>
<evidence type="ECO:0000313" key="2">
    <source>
        <dbReference type="EMBL" id="KAJ7373805.1"/>
    </source>
</evidence>
<keyword evidence="1" id="KW-0472">Membrane</keyword>
<dbReference type="GO" id="GO:0005774">
    <property type="term" value="C:vacuolar membrane"/>
    <property type="evidence" value="ECO:0007669"/>
    <property type="project" value="TreeGrafter"/>
</dbReference>
<accession>A0A9W9Z2F9</accession>
<dbReference type="Proteomes" id="UP001163046">
    <property type="component" value="Unassembled WGS sequence"/>
</dbReference>
<name>A0A9W9Z2F9_9CNID</name>
<dbReference type="PANTHER" id="PTHR16130">
    <property type="entry name" value="LYSOSOMAL COBALAMIN TRANSPORTER-RELATED"/>
    <property type="match status" value="1"/>
</dbReference>
<reference evidence="2" key="1">
    <citation type="submission" date="2023-01" db="EMBL/GenBank/DDBJ databases">
        <title>Genome assembly of the deep-sea coral Lophelia pertusa.</title>
        <authorList>
            <person name="Herrera S."/>
            <person name="Cordes E."/>
        </authorList>
    </citation>
    <scope>NUCLEOTIDE SEQUENCE</scope>
    <source>
        <strain evidence="2">USNM1676648</strain>
        <tissue evidence="2">Polyp</tissue>
    </source>
</reference>